<dbReference type="InterPro" id="IPR002156">
    <property type="entry name" value="RNaseH_domain"/>
</dbReference>
<dbReference type="GO" id="GO:0004523">
    <property type="term" value="F:RNA-DNA hybrid ribonuclease activity"/>
    <property type="evidence" value="ECO:0007669"/>
    <property type="project" value="InterPro"/>
</dbReference>
<dbReference type="GO" id="GO:0003676">
    <property type="term" value="F:nucleic acid binding"/>
    <property type="evidence" value="ECO:0007669"/>
    <property type="project" value="InterPro"/>
</dbReference>
<reference evidence="2" key="1">
    <citation type="submission" date="2025-08" db="UniProtKB">
        <authorList>
            <consortium name="RefSeq"/>
        </authorList>
    </citation>
    <scope>IDENTIFICATION</scope>
    <source>
        <tissue evidence="2">Leaves</tissue>
    </source>
</reference>
<dbReference type="OrthoDB" id="985400at2759"/>
<gene>
    <name evidence="2" type="primary">LOC108993450</name>
</gene>
<dbReference type="Gene3D" id="3.30.420.10">
    <property type="entry name" value="Ribonuclease H-like superfamily/Ribonuclease H"/>
    <property type="match status" value="1"/>
</dbReference>
<dbReference type="Pfam" id="PF13456">
    <property type="entry name" value="RVT_3"/>
    <property type="match status" value="1"/>
</dbReference>
<dbReference type="SUPFAM" id="SSF53098">
    <property type="entry name" value="Ribonuclease H-like"/>
    <property type="match status" value="1"/>
</dbReference>
<dbReference type="AlphaFoldDB" id="A0A2I4EWY8"/>
<dbReference type="RefSeq" id="XP_018823920.1">
    <property type="nucleotide sequence ID" value="XM_018968375.1"/>
</dbReference>
<dbReference type="CDD" id="cd06222">
    <property type="entry name" value="RNase_H_like"/>
    <property type="match status" value="1"/>
</dbReference>
<dbReference type="KEGG" id="jre:108993450"/>
<evidence type="ECO:0000313" key="2">
    <source>
        <dbReference type="RefSeq" id="XP_018823920.1"/>
    </source>
</evidence>
<dbReference type="Gramene" id="Jr16_07120_p1">
    <property type="protein sequence ID" value="cds.Jr16_07120_p1"/>
    <property type="gene ID" value="Jr16_07120"/>
</dbReference>
<dbReference type="InterPro" id="IPR044730">
    <property type="entry name" value="RNase_H-like_dom_plant"/>
</dbReference>
<dbReference type="PANTHER" id="PTHR47074:SF48">
    <property type="entry name" value="POLYNUCLEOTIDYL TRANSFERASE, RIBONUCLEASE H-LIKE SUPERFAMILY PROTEIN"/>
    <property type="match status" value="1"/>
</dbReference>
<accession>A0A2I4EWY8</accession>
<dbReference type="PANTHER" id="PTHR47074">
    <property type="entry name" value="BNAC02G40300D PROTEIN"/>
    <property type="match status" value="1"/>
</dbReference>
<name>A0A2I4EWY8_JUGRE</name>
<dbReference type="InterPro" id="IPR012337">
    <property type="entry name" value="RNaseH-like_sf"/>
</dbReference>
<dbReference type="GeneID" id="108993450"/>
<dbReference type="InterPro" id="IPR036397">
    <property type="entry name" value="RNaseH_sf"/>
</dbReference>
<dbReference type="InterPro" id="IPR052929">
    <property type="entry name" value="RNase_H-like_EbsB-rel"/>
</dbReference>
<keyword evidence="1" id="KW-1185">Reference proteome</keyword>
<organism evidence="1 2">
    <name type="scientific">Juglans regia</name>
    <name type="common">English walnut</name>
    <dbReference type="NCBI Taxonomy" id="51240"/>
    <lineage>
        <taxon>Eukaryota</taxon>
        <taxon>Viridiplantae</taxon>
        <taxon>Streptophyta</taxon>
        <taxon>Embryophyta</taxon>
        <taxon>Tracheophyta</taxon>
        <taxon>Spermatophyta</taxon>
        <taxon>Magnoliopsida</taxon>
        <taxon>eudicotyledons</taxon>
        <taxon>Gunneridae</taxon>
        <taxon>Pentapetalae</taxon>
        <taxon>rosids</taxon>
        <taxon>fabids</taxon>
        <taxon>Fagales</taxon>
        <taxon>Juglandaceae</taxon>
        <taxon>Juglans</taxon>
    </lineage>
</organism>
<sequence length="144" mass="15778">MQPGILAKKAQVDLYFSKETKQTCLKSTKGTHGRGSTQKWKPPAWPYVKVNFDAAFERANARMGLGVIIKDLEGSLLAVVTASKDHISSVAQAESAALHKAMDLCTKLGLNQVCFERDAKVVVDAVNSKNEDNSWLGQMIEDLQ</sequence>
<proteinExistence type="predicted"/>
<evidence type="ECO:0000313" key="1">
    <source>
        <dbReference type="Proteomes" id="UP000235220"/>
    </source>
</evidence>
<protein>
    <submittedName>
        <fullName evidence="2">Uncharacterized protein LOC108993450</fullName>
    </submittedName>
</protein>
<dbReference type="Proteomes" id="UP000235220">
    <property type="component" value="Chromosome 16"/>
</dbReference>